<dbReference type="AlphaFoldDB" id="A0A1A9W6S1"/>
<evidence type="ECO:0000256" key="2">
    <source>
        <dbReference type="SAM" id="Phobius"/>
    </source>
</evidence>
<name>A0A1A9W6S1_9MUSC</name>
<feature type="transmembrane region" description="Helical" evidence="2">
    <location>
        <begin position="27"/>
        <end position="46"/>
    </location>
</feature>
<keyword evidence="1" id="KW-0175">Coiled coil</keyword>
<dbReference type="VEuPathDB" id="VectorBase:GBRI008265"/>
<protein>
    <submittedName>
        <fullName evidence="3">Uncharacterized protein</fullName>
    </submittedName>
</protein>
<dbReference type="EnsemblMetazoa" id="GBRI008265-RA">
    <property type="protein sequence ID" value="GBRI008265-PA"/>
    <property type="gene ID" value="GBRI008265"/>
</dbReference>
<keyword evidence="2" id="KW-0472">Membrane</keyword>
<evidence type="ECO:0000256" key="1">
    <source>
        <dbReference type="SAM" id="Coils"/>
    </source>
</evidence>
<reference evidence="4" key="1">
    <citation type="submission" date="2014-03" db="EMBL/GenBank/DDBJ databases">
        <authorList>
            <person name="Aksoy S."/>
            <person name="Warren W."/>
            <person name="Wilson R.K."/>
        </authorList>
    </citation>
    <scope>NUCLEOTIDE SEQUENCE [LARGE SCALE GENOMIC DNA]</scope>
    <source>
        <strain evidence="4">IAEA</strain>
    </source>
</reference>
<accession>A0A1A9W6S1</accession>
<keyword evidence="2" id="KW-0812">Transmembrane</keyword>
<sequence>MGQLHVLLTTFGKIYNFTSKGIECNSFIKSCAFVLVLVVGSAVIFHKYRVRLREMRQEFPHSENLQIELIDDHLEEIEEKESQLETFYEGLIRKHKTTAISLNQQIQEVQAEVAQWKASKANKNSVE</sequence>
<proteinExistence type="predicted"/>
<reference evidence="3" key="2">
    <citation type="submission" date="2020-05" db="UniProtKB">
        <authorList>
            <consortium name="EnsemblMetazoa"/>
        </authorList>
    </citation>
    <scope>IDENTIFICATION</scope>
    <source>
        <strain evidence="3">IAEA</strain>
    </source>
</reference>
<dbReference type="Proteomes" id="UP000091820">
    <property type="component" value="Unassembled WGS sequence"/>
</dbReference>
<keyword evidence="2" id="KW-1133">Transmembrane helix</keyword>
<keyword evidence="4" id="KW-1185">Reference proteome</keyword>
<evidence type="ECO:0000313" key="4">
    <source>
        <dbReference type="Proteomes" id="UP000091820"/>
    </source>
</evidence>
<feature type="coiled-coil region" evidence="1">
    <location>
        <begin position="92"/>
        <end position="119"/>
    </location>
</feature>
<evidence type="ECO:0000313" key="3">
    <source>
        <dbReference type="EnsemblMetazoa" id="GBRI008265-PA"/>
    </source>
</evidence>
<organism evidence="3 4">
    <name type="scientific">Glossina brevipalpis</name>
    <dbReference type="NCBI Taxonomy" id="37001"/>
    <lineage>
        <taxon>Eukaryota</taxon>
        <taxon>Metazoa</taxon>
        <taxon>Ecdysozoa</taxon>
        <taxon>Arthropoda</taxon>
        <taxon>Hexapoda</taxon>
        <taxon>Insecta</taxon>
        <taxon>Pterygota</taxon>
        <taxon>Neoptera</taxon>
        <taxon>Endopterygota</taxon>
        <taxon>Diptera</taxon>
        <taxon>Brachycera</taxon>
        <taxon>Muscomorpha</taxon>
        <taxon>Hippoboscoidea</taxon>
        <taxon>Glossinidae</taxon>
        <taxon>Glossina</taxon>
    </lineage>
</organism>